<feature type="chain" id="PRO_5043506448" description="Tetratricopeptide repeat protein" evidence="1">
    <location>
        <begin position="35"/>
        <end position="651"/>
    </location>
</feature>
<dbReference type="AlphaFoldDB" id="A0AAV3U5Z7"/>
<evidence type="ECO:0000256" key="1">
    <source>
        <dbReference type="SAM" id="SignalP"/>
    </source>
</evidence>
<evidence type="ECO:0008006" key="4">
    <source>
        <dbReference type="Google" id="ProtNLM"/>
    </source>
</evidence>
<evidence type="ECO:0000313" key="3">
    <source>
        <dbReference type="Proteomes" id="UP001409585"/>
    </source>
</evidence>
<name>A0AAV3U5Z7_9ALTE</name>
<dbReference type="Gene3D" id="1.25.40.10">
    <property type="entry name" value="Tetratricopeptide repeat domain"/>
    <property type="match status" value="2"/>
</dbReference>
<dbReference type="EMBL" id="BAABLX010000028">
    <property type="protein sequence ID" value="GAA4950501.1"/>
    <property type="molecule type" value="Genomic_DNA"/>
</dbReference>
<dbReference type="SUPFAM" id="SSF48452">
    <property type="entry name" value="TPR-like"/>
    <property type="match status" value="1"/>
</dbReference>
<accession>A0AAV3U5Z7</accession>
<dbReference type="InterPro" id="IPR011990">
    <property type="entry name" value="TPR-like_helical_dom_sf"/>
</dbReference>
<reference evidence="3" key="1">
    <citation type="journal article" date="2019" name="Int. J. Syst. Evol. Microbiol.">
        <title>The Global Catalogue of Microorganisms (GCM) 10K type strain sequencing project: providing services to taxonomists for standard genome sequencing and annotation.</title>
        <authorList>
            <consortium name="The Broad Institute Genomics Platform"/>
            <consortium name="The Broad Institute Genome Sequencing Center for Infectious Disease"/>
            <person name="Wu L."/>
            <person name="Ma J."/>
        </authorList>
    </citation>
    <scope>NUCLEOTIDE SEQUENCE [LARGE SCALE GENOMIC DNA]</scope>
    <source>
        <strain evidence="3">JCM 19134</strain>
    </source>
</reference>
<dbReference type="Proteomes" id="UP001409585">
    <property type="component" value="Unassembled WGS sequence"/>
</dbReference>
<dbReference type="RefSeq" id="WP_345424967.1">
    <property type="nucleotide sequence ID" value="NZ_BAABLX010000028.1"/>
</dbReference>
<sequence>MLKPLLAAIKRSAVVWSTACTAVAFTGLAFNSHAAIPAGGEDPVKPLTEVADLRYGVALYHYYQKDYFNALTELQMAEYQGGIQGHGVNPKIIEGGISLAFGMQTTAGHIFNTLLDSEQSAQAHNTAWFYLAKLAYMRGYWSDAQSYLDKLDPETMGQAMRDEAESIAINLLIRTENYSEAIERVDQLPKEFPNWGFLHYNLASAYGRQQRYEDAILYYEPVYDKPVTTASADPNVALALQDRARTAAGYSLLATGNYFRAYNTFNQVRLEGGQANQALLGSGWAAFNQNKLNQALAPWQELLRRDSVSPEVQEAQLAIPYAYEKLGAIGEALLAYSNAETAYEQELGRISEAREQLNSANLLEILGLTASGNSSWLEGVEPDTAGVINYLHKLIAQNQFQTQTQRLRDLQGMKDRLDSWQQKLDNYEELTQARVAFRIAQRENIEQLDYPAIMKALYEQQWQLQNEIDRISTQKDYLAFTEQAQKALTERAENALALSQELAEDIPAEQAEKAQLLYGLLYWQQAQNYHANLYQAQGNLATVNAEIKQMGEAYDRVRGLVDNADDLAPMAGRLAAMQSRVAGEQAQLDGTMSKLSDELTATLLTELNGQQARVNFFLAEARLAVARLYDGRALSPEDAPISDGISGEGEQ</sequence>
<feature type="signal peptide" evidence="1">
    <location>
        <begin position="1"/>
        <end position="34"/>
    </location>
</feature>
<gene>
    <name evidence="2" type="ORF">GCM10025791_33530</name>
</gene>
<evidence type="ECO:0000313" key="2">
    <source>
        <dbReference type="EMBL" id="GAA4950501.1"/>
    </source>
</evidence>
<protein>
    <recommendedName>
        <fullName evidence="4">Tetratricopeptide repeat protein</fullName>
    </recommendedName>
</protein>
<organism evidence="2 3">
    <name type="scientific">Halioxenophilus aromaticivorans</name>
    <dbReference type="NCBI Taxonomy" id="1306992"/>
    <lineage>
        <taxon>Bacteria</taxon>
        <taxon>Pseudomonadati</taxon>
        <taxon>Pseudomonadota</taxon>
        <taxon>Gammaproteobacteria</taxon>
        <taxon>Alteromonadales</taxon>
        <taxon>Alteromonadaceae</taxon>
        <taxon>Halioxenophilus</taxon>
    </lineage>
</organism>
<keyword evidence="3" id="KW-1185">Reference proteome</keyword>
<keyword evidence="1" id="KW-0732">Signal</keyword>
<comment type="caution">
    <text evidence="2">The sequence shown here is derived from an EMBL/GenBank/DDBJ whole genome shotgun (WGS) entry which is preliminary data.</text>
</comment>
<proteinExistence type="predicted"/>